<gene>
    <name evidence="2" type="ORF">GTW20_11670</name>
</gene>
<feature type="transmembrane region" description="Helical" evidence="1">
    <location>
        <begin position="91"/>
        <end position="114"/>
    </location>
</feature>
<proteinExistence type="predicted"/>
<organism evidence="2 3">
    <name type="scientific">Nocardiopsis alba</name>
    <dbReference type="NCBI Taxonomy" id="53437"/>
    <lineage>
        <taxon>Bacteria</taxon>
        <taxon>Bacillati</taxon>
        <taxon>Actinomycetota</taxon>
        <taxon>Actinomycetes</taxon>
        <taxon>Streptosporangiales</taxon>
        <taxon>Nocardiopsidaceae</taxon>
        <taxon>Nocardiopsis</taxon>
    </lineage>
</organism>
<protein>
    <submittedName>
        <fullName evidence="2">Uncharacterized protein</fullName>
    </submittedName>
</protein>
<keyword evidence="1" id="KW-1133">Transmembrane helix</keyword>
<evidence type="ECO:0000313" key="2">
    <source>
        <dbReference type="EMBL" id="MYR32906.1"/>
    </source>
</evidence>
<feature type="transmembrane region" description="Helical" evidence="1">
    <location>
        <begin position="57"/>
        <end position="79"/>
    </location>
</feature>
<keyword evidence="1" id="KW-0472">Membrane</keyword>
<dbReference type="EMBL" id="WWHY01000001">
    <property type="protein sequence ID" value="MYR32906.1"/>
    <property type="molecule type" value="Genomic_DNA"/>
</dbReference>
<comment type="caution">
    <text evidence="2">The sequence shown here is derived from an EMBL/GenBank/DDBJ whole genome shotgun (WGS) entry which is preliminary data.</text>
</comment>
<feature type="transmembrane region" description="Helical" evidence="1">
    <location>
        <begin position="32"/>
        <end position="50"/>
    </location>
</feature>
<evidence type="ECO:0000256" key="1">
    <source>
        <dbReference type="SAM" id="Phobius"/>
    </source>
</evidence>
<dbReference type="AlphaFoldDB" id="A0A7K2ISP7"/>
<dbReference type="Proteomes" id="UP000467124">
    <property type="component" value="Unassembled WGS sequence"/>
</dbReference>
<sequence>MLGLGALALIRPLLNVTGIADALSPGPTVPVVTTVVITAVWVTAVVVARVPRPLLTLVHAGLAYGVFAVVSSAILSPLLQGELQGPLTHPFAPVSVLAVNALWGALSGLLALVARAALDRGAHHP</sequence>
<evidence type="ECO:0000313" key="3">
    <source>
        <dbReference type="Proteomes" id="UP000467124"/>
    </source>
</evidence>
<accession>A0A7K2ISP7</accession>
<reference evidence="2 3" key="1">
    <citation type="journal article" date="2019" name="Nat. Commun.">
        <title>The antimicrobial potential of Streptomyces from insect microbiomes.</title>
        <authorList>
            <person name="Chevrette M.G."/>
            <person name="Carlson C.M."/>
            <person name="Ortega H.E."/>
            <person name="Thomas C."/>
            <person name="Ananiev G.E."/>
            <person name="Barns K.J."/>
            <person name="Book A.J."/>
            <person name="Cagnazzo J."/>
            <person name="Carlos C."/>
            <person name="Flanigan W."/>
            <person name="Grubbs K.J."/>
            <person name="Horn H.A."/>
            <person name="Hoffmann F.M."/>
            <person name="Klassen J.L."/>
            <person name="Knack J.J."/>
            <person name="Lewin G.R."/>
            <person name="McDonald B.R."/>
            <person name="Muller L."/>
            <person name="Melo W.G.P."/>
            <person name="Pinto-Tomas A.A."/>
            <person name="Schmitz A."/>
            <person name="Wendt-Pienkowski E."/>
            <person name="Wildman S."/>
            <person name="Zhao M."/>
            <person name="Zhang F."/>
            <person name="Bugni T.S."/>
            <person name="Andes D.R."/>
            <person name="Pupo M.T."/>
            <person name="Currie C.R."/>
        </authorList>
    </citation>
    <scope>NUCLEOTIDE SEQUENCE [LARGE SCALE GENOMIC DNA]</scope>
    <source>
        <strain evidence="2 3">SID5840</strain>
    </source>
</reference>
<keyword evidence="1" id="KW-0812">Transmembrane</keyword>
<name>A0A7K2ISP7_9ACTN</name>